<dbReference type="Gene3D" id="3.40.190.10">
    <property type="entry name" value="Periplasmic binding protein-like II"/>
    <property type="match status" value="1"/>
</dbReference>
<protein>
    <submittedName>
        <fullName evidence="3">Osmoprotectant transport system substrate-binding protein</fullName>
    </submittedName>
</protein>
<dbReference type="GO" id="GO:0043190">
    <property type="term" value="C:ATP-binding cassette (ABC) transporter complex"/>
    <property type="evidence" value="ECO:0007669"/>
    <property type="project" value="InterPro"/>
</dbReference>
<feature type="signal peptide" evidence="1">
    <location>
        <begin position="1"/>
        <end position="24"/>
    </location>
</feature>
<dbReference type="STRING" id="394193.SAMN04489732_13221"/>
<feature type="chain" id="PRO_5039244502" evidence="1">
    <location>
        <begin position="25"/>
        <end position="323"/>
    </location>
</feature>
<sequence length="323" mass="34661">MHVLKKAGALVGAAVLAGTLSACGLDINTSVPYSIQPGSIQPIPALAGQRVVVGSKDFTENIILGYMSEMALTAAGADVVDLTDIKGSNSSRQALLNGQTDVTWEYTGTGWINYQGNELPVPGGEKAQYEATAKADAEKNGVTWLNYSPLNDQYAFATTAAYAEKNNLKTTTDLANFLKQKPDQARFCLETEFTSRQDGFPAAVKAYGFQNPKIENFGIGTIYSAVANGTCPIGEVFTTDGRISGLNLKVLVDDKKAFPQYNAAVTMRTDFLNAHPEIRGPMEKVAAAIDNTQMVELCKQVDVDGKDAGTVAHDWMLKKGFIK</sequence>
<dbReference type="Gene3D" id="3.40.190.120">
    <property type="entry name" value="Osmoprotection protein (prox), domain 2"/>
    <property type="match status" value="1"/>
</dbReference>
<dbReference type="AlphaFoldDB" id="A0A1H8YNT2"/>
<keyword evidence="4" id="KW-1185">Reference proteome</keyword>
<reference evidence="3 4" key="1">
    <citation type="submission" date="2016-10" db="EMBL/GenBank/DDBJ databases">
        <authorList>
            <person name="de Groot N.N."/>
        </authorList>
    </citation>
    <scope>NUCLEOTIDE SEQUENCE [LARGE SCALE GENOMIC DNA]</scope>
    <source>
        <strain evidence="3 4">DSM 44993</strain>
    </source>
</reference>
<organism evidence="3 4">
    <name type="scientific">Amycolatopsis saalfeldensis</name>
    <dbReference type="NCBI Taxonomy" id="394193"/>
    <lineage>
        <taxon>Bacteria</taxon>
        <taxon>Bacillati</taxon>
        <taxon>Actinomycetota</taxon>
        <taxon>Actinomycetes</taxon>
        <taxon>Pseudonocardiales</taxon>
        <taxon>Pseudonocardiaceae</taxon>
        <taxon>Amycolatopsis</taxon>
    </lineage>
</organism>
<evidence type="ECO:0000313" key="4">
    <source>
        <dbReference type="Proteomes" id="UP000198582"/>
    </source>
</evidence>
<evidence type="ECO:0000313" key="3">
    <source>
        <dbReference type="EMBL" id="SEP53840.1"/>
    </source>
</evidence>
<dbReference type="OrthoDB" id="9781705at2"/>
<dbReference type="GO" id="GO:0022857">
    <property type="term" value="F:transmembrane transporter activity"/>
    <property type="evidence" value="ECO:0007669"/>
    <property type="project" value="InterPro"/>
</dbReference>
<dbReference type="PROSITE" id="PS51257">
    <property type="entry name" value="PROKAR_LIPOPROTEIN"/>
    <property type="match status" value="1"/>
</dbReference>
<dbReference type="Pfam" id="PF04069">
    <property type="entry name" value="OpuAC"/>
    <property type="match status" value="1"/>
</dbReference>
<dbReference type="EMBL" id="FOEF01000032">
    <property type="protein sequence ID" value="SEP53840.1"/>
    <property type="molecule type" value="Genomic_DNA"/>
</dbReference>
<proteinExistence type="predicted"/>
<dbReference type="CDD" id="cd13611">
    <property type="entry name" value="PBP2_YehZ"/>
    <property type="match status" value="1"/>
</dbReference>
<name>A0A1H8YNT2_9PSEU</name>
<accession>A0A1H8YNT2</accession>
<evidence type="ECO:0000256" key="1">
    <source>
        <dbReference type="SAM" id="SignalP"/>
    </source>
</evidence>
<feature type="domain" description="ABC-type glycine betaine transport system substrate-binding" evidence="2">
    <location>
        <begin position="50"/>
        <end position="316"/>
    </location>
</feature>
<keyword evidence="1" id="KW-0732">Signal</keyword>
<dbReference type="Proteomes" id="UP000198582">
    <property type="component" value="Unassembled WGS sequence"/>
</dbReference>
<dbReference type="SUPFAM" id="SSF53850">
    <property type="entry name" value="Periplasmic binding protein-like II"/>
    <property type="match status" value="1"/>
</dbReference>
<gene>
    <name evidence="3" type="ORF">SAMN04489732_13221</name>
</gene>
<dbReference type="InterPro" id="IPR007210">
    <property type="entry name" value="ABC_Gly_betaine_transp_sub-bd"/>
</dbReference>
<dbReference type="RefSeq" id="WP_091628748.1">
    <property type="nucleotide sequence ID" value="NZ_FOEF01000032.1"/>
</dbReference>
<evidence type="ECO:0000259" key="2">
    <source>
        <dbReference type="Pfam" id="PF04069"/>
    </source>
</evidence>